<feature type="region of interest" description="Disordered" evidence="1">
    <location>
        <begin position="314"/>
        <end position="335"/>
    </location>
</feature>
<name>A0A8S0VRS1_CYCAE</name>
<reference evidence="2 3" key="1">
    <citation type="submission" date="2020-01" db="EMBL/GenBank/DDBJ databases">
        <authorList>
            <person name="Gupta K D."/>
        </authorList>
    </citation>
    <scope>NUCLEOTIDE SEQUENCE [LARGE SCALE GENOMIC DNA]</scope>
</reference>
<feature type="compositionally biased region" description="Acidic residues" evidence="1">
    <location>
        <begin position="315"/>
        <end position="335"/>
    </location>
</feature>
<evidence type="ECO:0000313" key="2">
    <source>
        <dbReference type="EMBL" id="CAA7264589.1"/>
    </source>
</evidence>
<dbReference type="Proteomes" id="UP000467700">
    <property type="component" value="Unassembled WGS sequence"/>
</dbReference>
<feature type="region of interest" description="Disordered" evidence="1">
    <location>
        <begin position="379"/>
        <end position="418"/>
    </location>
</feature>
<dbReference type="EMBL" id="CACVBS010000045">
    <property type="protein sequence ID" value="CAA7264589.1"/>
    <property type="molecule type" value="Genomic_DNA"/>
</dbReference>
<evidence type="ECO:0000313" key="3">
    <source>
        <dbReference type="Proteomes" id="UP000467700"/>
    </source>
</evidence>
<feature type="compositionally biased region" description="Pro residues" evidence="1">
    <location>
        <begin position="409"/>
        <end position="418"/>
    </location>
</feature>
<gene>
    <name evidence="2" type="ORF">AAE3_LOCUS6740</name>
</gene>
<accession>A0A8S0VRS1</accession>
<feature type="compositionally biased region" description="Polar residues" evidence="1">
    <location>
        <begin position="220"/>
        <end position="231"/>
    </location>
</feature>
<protein>
    <submittedName>
        <fullName evidence="2">Uncharacterized protein</fullName>
    </submittedName>
</protein>
<organism evidence="2 3">
    <name type="scientific">Cyclocybe aegerita</name>
    <name type="common">Black poplar mushroom</name>
    <name type="synonym">Agrocybe aegerita</name>
    <dbReference type="NCBI Taxonomy" id="1973307"/>
    <lineage>
        <taxon>Eukaryota</taxon>
        <taxon>Fungi</taxon>
        <taxon>Dikarya</taxon>
        <taxon>Basidiomycota</taxon>
        <taxon>Agaricomycotina</taxon>
        <taxon>Agaricomycetes</taxon>
        <taxon>Agaricomycetidae</taxon>
        <taxon>Agaricales</taxon>
        <taxon>Agaricineae</taxon>
        <taxon>Bolbitiaceae</taxon>
        <taxon>Cyclocybe</taxon>
    </lineage>
</organism>
<feature type="region of interest" description="Disordered" evidence="1">
    <location>
        <begin position="218"/>
        <end position="246"/>
    </location>
</feature>
<dbReference type="OrthoDB" id="10470792at2759"/>
<feature type="compositionally biased region" description="Pro residues" evidence="1">
    <location>
        <begin position="382"/>
        <end position="392"/>
    </location>
</feature>
<dbReference type="AlphaFoldDB" id="A0A8S0VRS1"/>
<sequence length="512" mass="56559">MQFNAASPTSSFAAASAIGATRSNLNFNAVDVDGFKVPQLPLSFTSHQPIEKIKFTKIPGLLSPTESDEQKNIAPVVESDRFPSPGDSGDEGHVFEDADTHPSLQPASWRAARSVAPSPAPSILPQIHDDIERLYALEAKQAEEIRSLAKDLLAEAYNICLSTSEDLAGHYRQKIAELLGEGVEKRVVEDAEELKEIGRLPERQPAWDFGYFKEARPSRAPTNLATPTRTSMPPRASIPSRKRLREEDSLEDVLEVENSLSLSRNASIATISSTEASPATKRPRLDSYEPTIDESEDDAMLGLIWGRYFQTADHENDDEEYSPSDEEMDLDDSSDSSIDMEAEAEDLSIFALTRGLPDDLVGFIEEAILCEADRLAEEAPTAVPPSSPPPAASTPFPIHSFGTAEERPPVPAPRPVPQVPRRLQRSNERVTINEDGSIEAVDYTQTEEYAARMAWERHIFVVHGRSGRGGPCDLAADLREITQVGPGGELLNCHRWRYRFDEQAWKDFEVPS</sequence>
<evidence type="ECO:0000256" key="1">
    <source>
        <dbReference type="SAM" id="MobiDB-lite"/>
    </source>
</evidence>
<keyword evidence="3" id="KW-1185">Reference proteome</keyword>
<comment type="caution">
    <text evidence="2">The sequence shown here is derived from an EMBL/GenBank/DDBJ whole genome shotgun (WGS) entry which is preliminary data.</text>
</comment>
<proteinExistence type="predicted"/>
<feature type="region of interest" description="Disordered" evidence="1">
    <location>
        <begin position="273"/>
        <end position="293"/>
    </location>
</feature>